<evidence type="ECO:0000259" key="1">
    <source>
        <dbReference type="PROSITE" id="PS51186"/>
    </source>
</evidence>
<dbReference type="RefSeq" id="WP_342691176.1">
    <property type="nucleotide sequence ID" value="NZ_JBCGDP010000004.1"/>
</dbReference>
<evidence type="ECO:0000313" key="3">
    <source>
        <dbReference type="Proteomes" id="UP001468798"/>
    </source>
</evidence>
<dbReference type="Gene3D" id="3.40.630.30">
    <property type="match status" value="1"/>
</dbReference>
<dbReference type="CDD" id="cd04301">
    <property type="entry name" value="NAT_SF"/>
    <property type="match status" value="1"/>
</dbReference>
<evidence type="ECO:0000313" key="2">
    <source>
        <dbReference type="EMBL" id="MEM0576131.1"/>
    </source>
</evidence>
<name>A0ABU9NLC1_9FLAO</name>
<organism evidence="2 3">
    <name type="scientific">Flavobacterium polysaccharolyticum</name>
    <dbReference type="NCBI Taxonomy" id="3133148"/>
    <lineage>
        <taxon>Bacteria</taxon>
        <taxon>Pseudomonadati</taxon>
        <taxon>Bacteroidota</taxon>
        <taxon>Flavobacteriia</taxon>
        <taxon>Flavobacteriales</taxon>
        <taxon>Flavobacteriaceae</taxon>
        <taxon>Flavobacterium</taxon>
    </lineage>
</organism>
<dbReference type="Pfam" id="PF00583">
    <property type="entry name" value="Acetyltransf_1"/>
    <property type="match status" value="1"/>
</dbReference>
<dbReference type="Proteomes" id="UP001468798">
    <property type="component" value="Unassembled WGS sequence"/>
</dbReference>
<comment type="caution">
    <text evidence="2">The sequence shown here is derived from an EMBL/GenBank/DDBJ whole genome shotgun (WGS) entry which is preliminary data.</text>
</comment>
<reference evidence="2 3" key="1">
    <citation type="submission" date="2024-03" db="EMBL/GenBank/DDBJ databases">
        <title>Two novel species of the genus Flavobacterium exhibiting potentially degradation of complex polysaccharides.</title>
        <authorList>
            <person name="Lian X."/>
        </authorList>
    </citation>
    <scope>NUCLEOTIDE SEQUENCE [LARGE SCALE GENOMIC DNA]</scope>
    <source>
        <strain evidence="2 3">N6</strain>
    </source>
</reference>
<sequence length="220" mass="24544">MGAASLLDGVRQARYSVQQDDSCVEQVGGAPQTNVKKHSFFGDKSYFYGSNAQDMILKTASLADIPVIWDILQAAISQRKEDGSTQWQDGYPNLETVTDDFVKGYAHVLVENEVVVAYAAIIFGEEPTYNDLQGEWLSHSDYVVVHRVATAPEYKGKGIATLLFEKIEALSISKNVFSIKVDTNFDNFPMLKILEKLDYTYCGEIVVRGAPRKAFEKLLK</sequence>
<dbReference type="InterPro" id="IPR000182">
    <property type="entry name" value="GNAT_dom"/>
</dbReference>
<dbReference type="InterPro" id="IPR016181">
    <property type="entry name" value="Acyl_CoA_acyltransferase"/>
</dbReference>
<dbReference type="PROSITE" id="PS51186">
    <property type="entry name" value="GNAT"/>
    <property type="match status" value="1"/>
</dbReference>
<feature type="domain" description="N-acetyltransferase" evidence="1">
    <location>
        <begin position="55"/>
        <end position="220"/>
    </location>
</feature>
<gene>
    <name evidence="2" type="ORF">WFZ86_06445</name>
</gene>
<proteinExistence type="predicted"/>
<protein>
    <submittedName>
        <fullName evidence="2">GNAT family N-acetyltransferase</fullName>
    </submittedName>
</protein>
<dbReference type="SUPFAM" id="SSF55729">
    <property type="entry name" value="Acyl-CoA N-acyltransferases (Nat)"/>
    <property type="match status" value="1"/>
</dbReference>
<dbReference type="EMBL" id="JBCGDP010000004">
    <property type="protein sequence ID" value="MEM0576131.1"/>
    <property type="molecule type" value="Genomic_DNA"/>
</dbReference>
<keyword evidence="3" id="KW-1185">Reference proteome</keyword>
<accession>A0ABU9NLC1</accession>